<accession>A0ABS5KUF5</accession>
<feature type="compositionally biased region" description="Basic and acidic residues" evidence="1">
    <location>
        <begin position="485"/>
        <end position="510"/>
    </location>
</feature>
<organism evidence="2 3">
    <name type="scientific">Catenulispora pinistramenti</name>
    <dbReference type="NCBI Taxonomy" id="2705254"/>
    <lineage>
        <taxon>Bacteria</taxon>
        <taxon>Bacillati</taxon>
        <taxon>Actinomycetota</taxon>
        <taxon>Actinomycetes</taxon>
        <taxon>Catenulisporales</taxon>
        <taxon>Catenulisporaceae</taxon>
        <taxon>Catenulispora</taxon>
    </lineage>
</organism>
<gene>
    <name evidence="2" type="ORF">KGQ19_22510</name>
</gene>
<reference evidence="2 3" key="1">
    <citation type="submission" date="2020-02" db="EMBL/GenBank/DDBJ databases">
        <title>Acidophilic actinobacteria isolated from forest soil.</title>
        <authorList>
            <person name="Golinska P."/>
        </authorList>
    </citation>
    <scope>NUCLEOTIDE SEQUENCE [LARGE SCALE GENOMIC DNA]</scope>
    <source>
        <strain evidence="2 3">NL8</strain>
    </source>
</reference>
<feature type="region of interest" description="Disordered" evidence="1">
    <location>
        <begin position="485"/>
        <end position="523"/>
    </location>
</feature>
<dbReference type="RefSeq" id="WP_212011200.1">
    <property type="nucleotide sequence ID" value="NZ_JAAFYZ010000078.1"/>
</dbReference>
<dbReference type="SUPFAM" id="SSF46785">
    <property type="entry name" value="Winged helix' DNA-binding domain"/>
    <property type="match status" value="1"/>
</dbReference>
<evidence type="ECO:0000313" key="2">
    <source>
        <dbReference type="EMBL" id="MBS2549640.1"/>
    </source>
</evidence>
<evidence type="ECO:0000313" key="3">
    <source>
        <dbReference type="Proteomes" id="UP000730482"/>
    </source>
</evidence>
<comment type="caution">
    <text evidence="2">The sequence shown here is derived from an EMBL/GenBank/DDBJ whole genome shotgun (WGS) entry which is preliminary data.</text>
</comment>
<dbReference type="Proteomes" id="UP000730482">
    <property type="component" value="Unassembled WGS sequence"/>
</dbReference>
<sequence length="523" mass="56822">MGTSPADVRALARAVVRKDSVAQFLAEDNTSLREWGSVDEAAESGRAFLVTPKDTLLVVDLDLDALPFSATHVLEWLEGHGFGNSVVRVASGRVTGDGEPHEHIWVFVPKGQRELLRDGLINHAGIPKAHVRAGLKMRPPLSPHRTPGIEPYLIAPEGVAEALERLGPPDVAGELSDYVMALVRHGDTAGRLRGRSGTLYSIALGMRRKNRGFDEFRAMMLNTSNKGGAKLHEDIIPNQGPAAAERELWNTWERAGKHVASTPDFTKETARKRIADMMRDAALLTPWGGRTGGYDLRVLMALCLIAYRNGHLVQAPSLRTLAIEANAGKPSAVSKGLGRLEAAGWIQGLSPDGTTNRFKLLVDTYPRVIGATSIDCPPIEPMDVALMTHPAFRAVSGLGITPGRAWMMLQVLGPLSRADLTSRLGCSASTGRRALDELESVGLAVETADGWEAVGDVDDLDRVAAERGVFEVLERQADVIAAERRRQEEWEAQPVEEKLRRLESRQRRPEAVPSSDSLADESA</sequence>
<proteinExistence type="predicted"/>
<dbReference type="EMBL" id="JAAFYZ010000078">
    <property type="protein sequence ID" value="MBS2549640.1"/>
    <property type="molecule type" value="Genomic_DNA"/>
</dbReference>
<evidence type="ECO:0000256" key="1">
    <source>
        <dbReference type="SAM" id="MobiDB-lite"/>
    </source>
</evidence>
<dbReference type="InterPro" id="IPR036390">
    <property type="entry name" value="WH_DNA-bd_sf"/>
</dbReference>
<name>A0ABS5KUF5_9ACTN</name>
<protein>
    <submittedName>
        <fullName evidence="2">Uncharacterized protein</fullName>
    </submittedName>
</protein>
<keyword evidence="3" id="KW-1185">Reference proteome</keyword>